<dbReference type="RefSeq" id="WP_174605299.1">
    <property type="nucleotide sequence ID" value="NZ_CP054490.1"/>
</dbReference>
<dbReference type="Gene3D" id="3.30.530.20">
    <property type="match status" value="1"/>
</dbReference>
<accession>A0A6N0HNC3</accession>
<evidence type="ECO:0000256" key="2">
    <source>
        <dbReference type="ARBA" id="ARBA00022649"/>
    </source>
</evidence>
<dbReference type="KEGG" id="reo:HUE58_01365"/>
<dbReference type="CDD" id="cd07813">
    <property type="entry name" value="COQ10p_like"/>
    <property type="match status" value="1"/>
</dbReference>
<dbReference type="GO" id="GO:0045333">
    <property type="term" value="P:cellular respiration"/>
    <property type="evidence" value="ECO:0007669"/>
    <property type="project" value="InterPro"/>
</dbReference>
<feature type="domain" description="Coenzyme Q-binding protein COQ10 START" evidence="3">
    <location>
        <begin position="10"/>
        <end position="134"/>
    </location>
</feature>
<gene>
    <name evidence="4" type="ORF">HUE58_01365</name>
</gene>
<reference evidence="4 5" key="1">
    <citation type="submission" date="2020-05" db="EMBL/GenBank/DDBJ databases">
        <title>Horizontal transmission and recombination maintain forever young bacterial symbiont genomes.</title>
        <authorList>
            <person name="Russell S.L."/>
            <person name="Pepper-Tunick E."/>
            <person name="Svedberg J."/>
            <person name="Byrne A."/>
            <person name="Ruelas Castillo J."/>
            <person name="Vollmers C."/>
            <person name="Beinart R.A."/>
            <person name="Corbett-Detig R."/>
        </authorList>
    </citation>
    <scope>NUCLEOTIDE SEQUENCE [LARGE SCALE GENOMIC DNA]</scope>
    <source>
        <strain evidence="4">JDF_Ridge</strain>
    </source>
</reference>
<evidence type="ECO:0000259" key="3">
    <source>
        <dbReference type="Pfam" id="PF03364"/>
    </source>
</evidence>
<protein>
    <submittedName>
        <fullName evidence="4">Type II toxin-antitoxin system RatA family toxin</fullName>
    </submittedName>
</protein>
<dbReference type="InterPro" id="IPR044996">
    <property type="entry name" value="COQ10-like"/>
</dbReference>
<comment type="similarity">
    <text evidence="1">Belongs to the ribosome association toxin RatA family.</text>
</comment>
<dbReference type="Pfam" id="PF03364">
    <property type="entry name" value="Polyketide_cyc"/>
    <property type="match status" value="1"/>
</dbReference>
<dbReference type="Proteomes" id="UP000509429">
    <property type="component" value="Chromosome"/>
</dbReference>
<dbReference type="GO" id="GO:0048039">
    <property type="term" value="F:ubiquinone binding"/>
    <property type="evidence" value="ECO:0007669"/>
    <property type="project" value="InterPro"/>
</dbReference>
<dbReference type="InterPro" id="IPR005031">
    <property type="entry name" value="COQ10_START"/>
</dbReference>
<evidence type="ECO:0000256" key="1">
    <source>
        <dbReference type="ARBA" id="ARBA00008918"/>
    </source>
</evidence>
<evidence type="ECO:0000313" key="5">
    <source>
        <dbReference type="Proteomes" id="UP000509429"/>
    </source>
</evidence>
<proteinExistence type="inferred from homology"/>
<sequence length="143" mass="16148">MHHISNNAIVAYSCKQMYQLVNQVNQYPQFLNWCSDASILKQSDDKIIASVKINKGIFNQIFTTINTLTPHQKIDMQLKEGPFKHLSGAWIFTKLSSSACKIELNLEFSFSSKLVDITISPIFTSIANSQLDAFIARAKQVYA</sequence>
<organism evidence="4 5">
    <name type="scientific">Candidatus Ruthia endofausta</name>
    <dbReference type="NCBI Taxonomy" id="2738852"/>
    <lineage>
        <taxon>Bacteria</taxon>
        <taxon>Pseudomonadati</taxon>
        <taxon>Pseudomonadota</taxon>
        <taxon>Gammaproteobacteria</taxon>
        <taxon>Candidatus Pseudothioglobaceae</taxon>
        <taxon>Candidatus Ruthturnera</taxon>
    </lineage>
</organism>
<evidence type="ECO:0000313" key="4">
    <source>
        <dbReference type="EMBL" id="QKQ23859.1"/>
    </source>
</evidence>
<dbReference type="InterPro" id="IPR023393">
    <property type="entry name" value="START-like_dom_sf"/>
</dbReference>
<dbReference type="PANTHER" id="PTHR12901:SF10">
    <property type="entry name" value="COENZYME Q-BINDING PROTEIN COQ10, MITOCHONDRIAL"/>
    <property type="match status" value="1"/>
</dbReference>
<dbReference type="PANTHER" id="PTHR12901">
    <property type="entry name" value="SPERM PROTEIN HOMOLOG"/>
    <property type="match status" value="1"/>
</dbReference>
<dbReference type="AlphaFoldDB" id="A0A6N0HNC3"/>
<keyword evidence="5" id="KW-1185">Reference proteome</keyword>
<dbReference type="EMBL" id="CP054490">
    <property type="protein sequence ID" value="QKQ23859.1"/>
    <property type="molecule type" value="Genomic_DNA"/>
</dbReference>
<keyword evidence="2" id="KW-1277">Toxin-antitoxin system</keyword>
<dbReference type="SUPFAM" id="SSF55961">
    <property type="entry name" value="Bet v1-like"/>
    <property type="match status" value="1"/>
</dbReference>
<name>A0A6N0HNC3_9GAMM</name>